<keyword evidence="1" id="KW-1133">Transmembrane helix</keyword>
<proteinExistence type="predicted"/>
<name>A0A372L6N3_9BACI</name>
<evidence type="ECO:0000313" key="2">
    <source>
        <dbReference type="EMBL" id="RFU60754.1"/>
    </source>
</evidence>
<reference evidence="2 3" key="1">
    <citation type="submission" date="2018-08" db="EMBL/GenBank/DDBJ databases">
        <title>Bacillus chawlae sp. nov., Bacillus glennii sp. nov., and Bacillus saganii sp. nov. Isolated from the Vehicle Assembly Building at Kennedy Space Center where the Viking Spacecraft were Assembled.</title>
        <authorList>
            <person name="Seuylemezian A."/>
            <person name="Vaishampayan P."/>
        </authorList>
    </citation>
    <scope>NUCLEOTIDE SEQUENCE [LARGE SCALE GENOMIC DNA]</scope>
    <source>
        <strain evidence="2 3">V44-8</strain>
    </source>
</reference>
<evidence type="ECO:0000256" key="1">
    <source>
        <dbReference type="SAM" id="Phobius"/>
    </source>
</evidence>
<protein>
    <recommendedName>
        <fullName evidence="4">Group-specific protein</fullName>
    </recommendedName>
</protein>
<dbReference type="EMBL" id="QVTD01000022">
    <property type="protein sequence ID" value="RFU60754.1"/>
    <property type="molecule type" value="Genomic_DNA"/>
</dbReference>
<dbReference type="Proteomes" id="UP000262939">
    <property type="component" value="Unassembled WGS sequence"/>
</dbReference>
<evidence type="ECO:0008006" key="4">
    <source>
        <dbReference type="Google" id="ProtNLM"/>
    </source>
</evidence>
<dbReference type="RefSeq" id="WP_117324391.1">
    <property type="nucleotide sequence ID" value="NZ_QVTD01000022.1"/>
</dbReference>
<comment type="caution">
    <text evidence="2">The sequence shown here is derived from an EMBL/GenBank/DDBJ whole genome shotgun (WGS) entry which is preliminary data.</text>
</comment>
<keyword evidence="3" id="KW-1185">Reference proteome</keyword>
<evidence type="ECO:0000313" key="3">
    <source>
        <dbReference type="Proteomes" id="UP000262939"/>
    </source>
</evidence>
<feature type="transmembrane region" description="Helical" evidence="1">
    <location>
        <begin position="449"/>
        <end position="470"/>
    </location>
</feature>
<feature type="transmembrane region" description="Helical" evidence="1">
    <location>
        <begin position="310"/>
        <end position="327"/>
    </location>
</feature>
<keyword evidence="1" id="KW-0472">Membrane</keyword>
<feature type="transmembrane region" description="Helical" evidence="1">
    <location>
        <begin position="408"/>
        <end position="429"/>
    </location>
</feature>
<dbReference type="AlphaFoldDB" id="A0A372L6N3"/>
<sequence length="485" mass="57255">MADFQEKNPSMTEGMKADRSLLQFIFPFMLEDRKTKEFVDRLLKDDFTFFMLKDMDQQDKFYGGLKVNHRMLEKYFLPNVEQILFPGDMEEREGLRRFTRNVELKSTFRSPHLHTEFTIHSLDIFLCPFHIGIMNIRVSLPKDLDYTDVLYFADTFRVMEPIVEDEEKTRIDSGKASYKKVKDFIFNELTPVLKEFIDQNKADSSYFGSLPFFIDERMYVISYISLPEDCKVTKADLYRAGQLNGYDRGGQPFVGAKNPDYIDRYYRKNIYDRWADDTYYVAGEYCFACVTNVKGELDELLASQMYGQHYYALLLFFYYKIVLLKLTHEHSKIDIEKDQEQTELLIVMITEFSAKYQFPEINSTTSGKEIFHIVKNVFDLERLYEDVKKTLSSLYQNQDQMAANRNNYLLQILTIYTVVSGIYGMNLVIEDWKGKVRWAKVADYSFFEYITLFVALTGIAISSILGVIFLKKWIKEQRSRKNKIF</sequence>
<accession>A0A372L6N3</accession>
<gene>
    <name evidence="2" type="ORF">D0466_20595</name>
</gene>
<organism evidence="2 3">
    <name type="scientific">Peribacillus glennii</name>
    <dbReference type="NCBI Taxonomy" id="2303991"/>
    <lineage>
        <taxon>Bacteria</taxon>
        <taxon>Bacillati</taxon>
        <taxon>Bacillota</taxon>
        <taxon>Bacilli</taxon>
        <taxon>Bacillales</taxon>
        <taxon>Bacillaceae</taxon>
        <taxon>Peribacillus</taxon>
    </lineage>
</organism>
<keyword evidence="1" id="KW-0812">Transmembrane</keyword>
<dbReference type="OrthoDB" id="1947873at2"/>